<dbReference type="RefSeq" id="WP_305517705.1">
    <property type="nucleotide sequence ID" value="NZ_JAUPEV010000016.1"/>
</dbReference>
<protein>
    <recommendedName>
        <fullName evidence="1">PglD N-terminal domain-containing protein</fullName>
    </recommendedName>
</protein>
<evidence type="ECO:0000313" key="2">
    <source>
        <dbReference type="EMBL" id="MDO7253867.1"/>
    </source>
</evidence>
<feature type="domain" description="PglD N-terminal" evidence="1">
    <location>
        <begin position="3"/>
        <end position="42"/>
    </location>
</feature>
<proteinExistence type="predicted"/>
<reference evidence="2 4" key="3">
    <citation type="journal article" date="2024" name="Syst. Appl. Microbiol.">
        <title>Helicobacter cappadocius sp. nov., from lizards: The first psychrotrophic Helicobacter species.</title>
        <authorList>
            <person name="Aydin F."/>
            <person name="Tarhane S."/>
            <person name="Karakaya E."/>
            <person name="Abay S."/>
            <person name="Kayman T."/>
            <person name="Guran O."/>
            <person name="Bozkurt E."/>
            <person name="Uzum N."/>
            <person name="Avci A."/>
            <person name="Olgun K."/>
            <person name="Jablonski D."/>
            <person name="Guran C."/>
            <person name="Burcin Saticioglu I."/>
        </authorList>
    </citation>
    <scope>NUCLEOTIDE SEQUENCE [LARGE SCALE GENOMIC DNA]</scope>
    <source>
        <strain evidence="2">Faydin-H75</strain>
        <strain evidence="4">faydin-H76</strain>
    </source>
</reference>
<dbReference type="Proteomes" id="UP001240777">
    <property type="component" value="Unassembled WGS sequence"/>
</dbReference>
<dbReference type="EMBL" id="JAUYZK010000018">
    <property type="protein sequence ID" value="MDP2539815.1"/>
    <property type="molecule type" value="Genomic_DNA"/>
</dbReference>
<evidence type="ECO:0000313" key="3">
    <source>
        <dbReference type="EMBL" id="MDP2539815.1"/>
    </source>
</evidence>
<sequence>MKKIVIFGAGNCGKLIAKSILENQNSLLFFIDNDEQKHNTHLKLDGGGGI</sequence>
<evidence type="ECO:0000259" key="1">
    <source>
        <dbReference type="Pfam" id="PF17836"/>
    </source>
</evidence>
<organism evidence="3 4">
    <name type="scientific">Helicobacter cappadocius</name>
    <dbReference type="NCBI Taxonomy" id="3063998"/>
    <lineage>
        <taxon>Bacteria</taxon>
        <taxon>Pseudomonadati</taxon>
        <taxon>Campylobacterota</taxon>
        <taxon>Epsilonproteobacteria</taxon>
        <taxon>Campylobacterales</taxon>
        <taxon>Helicobacteraceae</taxon>
        <taxon>Helicobacter</taxon>
    </lineage>
</organism>
<dbReference type="Proteomes" id="UP001177258">
    <property type="component" value="Unassembled WGS sequence"/>
</dbReference>
<comment type="caution">
    <text evidence="3">The sequence shown here is derived from an EMBL/GenBank/DDBJ whole genome shotgun (WGS) entry which is preliminary data.</text>
</comment>
<accession>A0AA90PXE5</accession>
<dbReference type="AlphaFoldDB" id="A0AA90PXE5"/>
<dbReference type="EMBL" id="JAUPEV010000016">
    <property type="protein sequence ID" value="MDO7253867.1"/>
    <property type="molecule type" value="Genomic_DNA"/>
</dbReference>
<reference evidence="3 5" key="1">
    <citation type="submission" date="2023-07" db="EMBL/GenBank/DDBJ databases">
        <title>Unpublished Manusciprt.</title>
        <authorList>
            <person name="Aydin F."/>
            <person name="Tarhane S."/>
            <person name="Saticioglu I.B."/>
            <person name="Karakaya E."/>
            <person name="Abay S."/>
            <person name="Guran O."/>
            <person name="Bozkurt E."/>
            <person name="Uzum N."/>
            <person name="Olgun K."/>
            <person name="Jablonski D."/>
        </authorList>
    </citation>
    <scope>NUCLEOTIDE SEQUENCE</scope>
    <source>
        <strain evidence="5">faydin-H75</strain>
        <strain evidence="3">Faydin-H76</strain>
    </source>
</reference>
<keyword evidence="5" id="KW-1185">Reference proteome</keyword>
<dbReference type="Pfam" id="PF17836">
    <property type="entry name" value="PglD_N"/>
    <property type="match status" value="1"/>
</dbReference>
<evidence type="ECO:0000313" key="4">
    <source>
        <dbReference type="Proteomes" id="UP001177258"/>
    </source>
</evidence>
<reference evidence="2" key="2">
    <citation type="submission" date="2023-07" db="EMBL/GenBank/DDBJ databases">
        <authorList>
            <person name="Aydin F."/>
            <person name="Tarhane S."/>
            <person name="Saticioglu I.B."/>
            <person name="Karakaya E."/>
            <person name="Abay S."/>
            <person name="Guran O."/>
            <person name="Bozkurt E."/>
            <person name="Uzum N."/>
            <person name="Olgun K."/>
            <person name="Jablonski D."/>
        </authorList>
    </citation>
    <scope>NUCLEOTIDE SEQUENCE</scope>
    <source>
        <strain evidence="2">Faydin-H75</strain>
    </source>
</reference>
<dbReference type="InterPro" id="IPR041561">
    <property type="entry name" value="PglD_N"/>
</dbReference>
<name>A0AA90PXE5_9HELI</name>
<dbReference type="Gene3D" id="3.40.50.720">
    <property type="entry name" value="NAD(P)-binding Rossmann-like Domain"/>
    <property type="match status" value="1"/>
</dbReference>
<gene>
    <name evidence="2" type="ORF">Q5I04_08120</name>
    <name evidence="3" type="ORF">Q5I06_08520</name>
</gene>
<evidence type="ECO:0000313" key="5">
    <source>
        <dbReference type="Proteomes" id="UP001240777"/>
    </source>
</evidence>